<gene>
    <name evidence="5" type="ORF">CLV97_106118</name>
</gene>
<dbReference type="InterPro" id="IPR000524">
    <property type="entry name" value="Tscrpt_reg_HTH_GntR"/>
</dbReference>
<comment type="caution">
    <text evidence="5">The sequence shown here is derived from an EMBL/GenBank/DDBJ whole genome shotgun (WGS) entry which is preliminary data.</text>
</comment>
<proteinExistence type="predicted"/>
<dbReference type="InterPro" id="IPR036388">
    <property type="entry name" value="WH-like_DNA-bd_sf"/>
</dbReference>
<dbReference type="Pfam" id="PF07729">
    <property type="entry name" value="FCD"/>
    <property type="match status" value="1"/>
</dbReference>
<evidence type="ECO:0000256" key="3">
    <source>
        <dbReference type="ARBA" id="ARBA00023163"/>
    </source>
</evidence>
<sequence length="250" mass="29732">MITMPVGLPCEMETLDGDSVAKLQKENLKKGSTREFIYQTLRDKILRLELKPGIKISEAEISEQLKVSRTPVRESFLKLSQEDLLEIYPQKGTFVSLIDLDLVEEGRFVRENIERAIVRVACDSFSDEHLFQLETNLKMQEICNEKQDYTRLYRLDDEFHKLLFFGCGKIRTWNMLQQMNTHFNRMRHLRLLSSLEWDVIVAQHQEIFRLINDKRKDQAEEAMIKHLRLAVMEIDLLTAQYPEYFRFREK</sequence>
<dbReference type="GO" id="GO:0003677">
    <property type="term" value="F:DNA binding"/>
    <property type="evidence" value="ECO:0007669"/>
    <property type="project" value="UniProtKB-KW"/>
</dbReference>
<dbReference type="PANTHER" id="PTHR43537:SF6">
    <property type="entry name" value="HTH-TYPE TRANSCRIPTIONAL REPRESSOR RSPR"/>
    <property type="match status" value="1"/>
</dbReference>
<name>A0A2T0LGS0_9BACL</name>
<dbReference type="InterPro" id="IPR036390">
    <property type="entry name" value="WH_DNA-bd_sf"/>
</dbReference>
<dbReference type="SMART" id="SM00895">
    <property type="entry name" value="FCD"/>
    <property type="match status" value="1"/>
</dbReference>
<dbReference type="AlphaFoldDB" id="A0A2T0LGS0"/>
<dbReference type="CDD" id="cd07377">
    <property type="entry name" value="WHTH_GntR"/>
    <property type="match status" value="1"/>
</dbReference>
<accession>A0A2T0LGS0</accession>
<dbReference type="Pfam" id="PF00392">
    <property type="entry name" value="GntR"/>
    <property type="match status" value="1"/>
</dbReference>
<keyword evidence="3" id="KW-0804">Transcription</keyword>
<keyword evidence="2" id="KW-0238">DNA-binding</keyword>
<organism evidence="5 6">
    <name type="scientific">Planifilum fimeticola</name>
    <dbReference type="NCBI Taxonomy" id="201975"/>
    <lineage>
        <taxon>Bacteria</taxon>
        <taxon>Bacillati</taxon>
        <taxon>Bacillota</taxon>
        <taxon>Bacilli</taxon>
        <taxon>Bacillales</taxon>
        <taxon>Thermoactinomycetaceae</taxon>
        <taxon>Planifilum</taxon>
    </lineage>
</organism>
<dbReference type="Proteomes" id="UP000237797">
    <property type="component" value="Unassembled WGS sequence"/>
</dbReference>
<dbReference type="SUPFAM" id="SSF46785">
    <property type="entry name" value="Winged helix' DNA-binding domain"/>
    <property type="match status" value="1"/>
</dbReference>
<dbReference type="Gene3D" id="1.20.120.530">
    <property type="entry name" value="GntR ligand-binding domain-like"/>
    <property type="match status" value="1"/>
</dbReference>
<evidence type="ECO:0000256" key="2">
    <source>
        <dbReference type="ARBA" id="ARBA00023125"/>
    </source>
</evidence>
<dbReference type="EMBL" id="PVNE01000006">
    <property type="protein sequence ID" value="PRX41505.1"/>
    <property type="molecule type" value="Genomic_DNA"/>
</dbReference>
<dbReference type="SMART" id="SM00345">
    <property type="entry name" value="HTH_GNTR"/>
    <property type="match status" value="1"/>
</dbReference>
<evidence type="ECO:0000259" key="4">
    <source>
        <dbReference type="PROSITE" id="PS50949"/>
    </source>
</evidence>
<keyword evidence="1" id="KW-0805">Transcription regulation</keyword>
<feature type="domain" description="HTH gntR-type" evidence="4">
    <location>
        <begin position="31"/>
        <end position="98"/>
    </location>
</feature>
<reference evidence="5 6" key="1">
    <citation type="submission" date="2018-03" db="EMBL/GenBank/DDBJ databases">
        <title>Genomic Encyclopedia of Archaeal and Bacterial Type Strains, Phase II (KMG-II): from individual species to whole genera.</title>
        <authorList>
            <person name="Goeker M."/>
        </authorList>
    </citation>
    <scope>NUCLEOTIDE SEQUENCE [LARGE SCALE GENOMIC DNA]</scope>
    <source>
        <strain evidence="5 6">DSM 44946</strain>
    </source>
</reference>
<evidence type="ECO:0000313" key="5">
    <source>
        <dbReference type="EMBL" id="PRX41505.1"/>
    </source>
</evidence>
<evidence type="ECO:0000256" key="1">
    <source>
        <dbReference type="ARBA" id="ARBA00023015"/>
    </source>
</evidence>
<dbReference type="Gene3D" id="1.10.10.10">
    <property type="entry name" value="Winged helix-like DNA-binding domain superfamily/Winged helix DNA-binding domain"/>
    <property type="match status" value="1"/>
</dbReference>
<dbReference type="SUPFAM" id="SSF48008">
    <property type="entry name" value="GntR ligand-binding domain-like"/>
    <property type="match status" value="1"/>
</dbReference>
<dbReference type="PROSITE" id="PS50949">
    <property type="entry name" value="HTH_GNTR"/>
    <property type="match status" value="1"/>
</dbReference>
<dbReference type="InterPro" id="IPR008920">
    <property type="entry name" value="TF_FadR/GntR_C"/>
</dbReference>
<dbReference type="InterPro" id="IPR011711">
    <property type="entry name" value="GntR_C"/>
</dbReference>
<keyword evidence="6" id="KW-1185">Reference proteome</keyword>
<protein>
    <submittedName>
        <fullName evidence="5">GntR family transcriptional regulator</fullName>
    </submittedName>
</protein>
<dbReference type="PANTHER" id="PTHR43537">
    <property type="entry name" value="TRANSCRIPTIONAL REGULATOR, GNTR FAMILY"/>
    <property type="match status" value="1"/>
</dbReference>
<dbReference type="GO" id="GO:0003700">
    <property type="term" value="F:DNA-binding transcription factor activity"/>
    <property type="evidence" value="ECO:0007669"/>
    <property type="project" value="InterPro"/>
</dbReference>
<evidence type="ECO:0000313" key="6">
    <source>
        <dbReference type="Proteomes" id="UP000237797"/>
    </source>
</evidence>